<organism evidence="6">
    <name type="scientific">Timema poppense</name>
    <name type="common">Walking stick</name>
    <dbReference type="NCBI Taxonomy" id="170557"/>
    <lineage>
        <taxon>Eukaryota</taxon>
        <taxon>Metazoa</taxon>
        <taxon>Ecdysozoa</taxon>
        <taxon>Arthropoda</taxon>
        <taxon>Hexapoda</taxon>
        <taxon>Insecta</taxon>
        <taxon>Pterygota</taxon>
        <taxon>Neoptera</taxon>
        <taxon>Polyneoptera</taxon>
        <taxon>Phasmatodea</taxon>
        <taxon>Timematodea</taxon>
        <taxon>Timematoidea</taxon>
        <taxon>Timematidae</taxon>
        <taxon>Timema</taxon>
    </lineage>
</organism>
<dbReference type="AlphaFoldDB" id="A0A7R9GU97"/>
<dbReference type="PROSITE" id="PS00228">
    <property type="entry name" value="TUBULIN_B_AUTOREG"/>
    <property type="match status" value="1"/>
</dbReference>
<dbReference type="InterPro" id="IPR013838">
    <property type="entry name" value="Beta-tubulin_BS"/>
</dbReference>
<evidence type="ECO:0000256" key="3">
    <source>
        <dbReference type="ARBA" id="ARBA00022741"/>
    </source>
</evidence>
<dbReference type="InterPro" id="IPR036525">
    <property type="entry name" value="Tubulin/FtsZ_GTPase_sf"/>
</dbReference>
<feature type="compositionally biased region" description="Polar residues" evidence="5">
    <location>
        <begin position="235"/>
        <end position="252"/>
    </location>
</feature>
<evidence type="ECO:0008006" key="7">
    <source>
        <dbReference type="Google" id="ProtNLM"/>
    </source>
</evidence>
<dbReference type="GO" id="GO:0007017">
    <property type="term" value="P:microtubule-based process"/>
    <property type="evidence" value="ECO:0007669"/>
    <property type="project" value="InterPro"/>
</dbReference>
<protein>
    <recommendedName>
        <fullName evidence="7">Tubulin/FtsZ GTPase domain-containing protein</fullName>
    </recommendedName>
</protein>
<accession>A0A7R9GU97</accession>
<name>A0A7R9GU97_TIMPO</name>
<keyword evidence="3" id="KW-0547">Nucleotide-binding</keyword>
<dbReference type="PANTHER" id="PTHR36527">
    <property type="entry name" value="OS01G0282866 PROTEIN"/>
    <property type="match status" value="1"/>
</dbReference>
<evidence type="ECO:0000256" key="4">
    <source>
        <dbReference type="ARBA" id="ARBA00023134"/>
    </source>
</evidence>
<evidence type="ECO:0000256" key="1">
    <source>
        <dbReference type="ARBA" id="ARBA00009636"/>
    </source>
</evidence>
<evidence type="ECO:0000256" key="5">
    <source>
        <dbReference type="SAM" id="MobiDB-lite"/>
    </source>
</evidence>
<dbReference type="InterPro" id="IPR000217">
    <property type="entry name" value="Tubulin"/>
</dbReference>
<evidence type="ECO:0000256" key="2">
    <source>
        <dbReference type="ARBA" id="ARBA00022701"/>
    </source>
</evidence>
<feature type="region of interest" description="Disordered" evidence="5">
    <location>
        <begin position="208"/>
        <end position="252"/>
    </location>
</feature>
<proteinExistence type="inferred from homology"/>
<keyword evidence="4" id="KW-0342">GTP-binding</keyword>
<dbReference type="EMBL" id="OD000199">
    <property type="protein sequence ID" value="CAD7396368.1"/>
    <property type="molecule type" value="Genomic_DNA"/>
</dbReference>
<feature type="compositionally biased region" description="Polar residues" evidence="5">
    <location>
        <begin position="209"/>
        <end position="227"/>
    </location>
</feature>
<dbReference type="PRINTS" id="PR01161">
    <property type="entry name" value="TUBULIN"/>
</dbReference>
<dbReference type="GO" id="GO:0005525">
    <property type="term" value="F:GTP binding"/>
    <property type="evidence" value="ECO:0007669"/>
    <property type="project" value="UniProtKB-KW"/>
</dbReference>
<dbReference type="GO" id="GO:0005874">
    <property type="term" value="C:microtubule"/>
    <property type="evidence" value="ECO:0007669"/>
    <property type="project" value="UniProtKB-KW"/>
</dbReference>
<evidence type="ECO:0000313" key="6">
    <source>
        <dbReference type="EMBL" id="CAD7396368.1"/>
    </source>
</evidence>
<reference evidence="6" key="1">
    <citation type="submission" date="2020-11" db="EMBL/GenBank/DDBJ databases">
        <authorList>
            <person name="Tran Van P."/>
        </authorList>
    </citation>
    <scope>NUCLEOTIDE SEQUENCE</scope>
</reference>
<keyword evidence="2" id="KW-0493">Microtubule</keyword>
<comment type="similarity">
    <text evidence="1">Belongs to the tubulin family.</text>
</comment>
<dbReference type="SUPFAM" id="SSF52490">
    <property type="entry name" value="Tubulin nucleotide-binding domain-like"/>
    <property type="match status" value="2"/>
</dbReference>
<gene>
    <name evidence="6" type="ORF">TPSB3V08_LOCUS642</name>
</gene>
<dbReference type="Gene3D" id="3.40.50.1440">
    <property type="entry name" value="Tubulin/FtsZ, GTPase domain"/>
    <property type="match status" value="1"/>
</dbReference>
<sequence>MREIVHIQAGQCGNQIGAKEGSDRKVQVLRQFYKPLKFEWFVGVLAISSQVGVVCGVLTRYDVMSWMFWEIISDEHGIDPTGTYHGDSDLQLERINVYYNEASGGKYVPRAILREWAMGYSAIQTAGTIAPLAYNICRVKKLPSTITPEPALREQQCSLYLAVPPSSPPPPMWTCAQQSHTTSLALCSLEAHGFMGVKLDHWKSPKEGLNNSKSLQSQSIDTKSLTSRGLPESRSLPSQGLQESKSLQPQGL</sequence>
<dbReference type="PANTHER" id="PTHR36527:SF3">
    <property type="entry name" value="OS01G0282866 PROTEIN"/>
    <property type="match status" value="1"/>
</dbReference>